<evidence type="ECO:0008006" key="3">
    <source>
        <dbReference type="Google" id="ProtNLM"/>
    </source>
</evidence>
<reference evidence="1" key="1">
    <citation type="submission" date="2022-04" db="EMBL/GenBank/DDBJ databases">
        <title>Evolutionary, genomic, and biogeographic characterization of Chryseobacterium nepalense represented by a plastic-degrading bacterium AC3.</title>
        <authorList>
            <person name="Yin Z."/>
            <person name="Liu X."/>
            <person name="Wang D."/>
            <person name="Xie Z."/>
        </authorList>
    </citation>
    <scope>NUCLEOTIDE SEQUENCE</scope>
    <source>
        <strain evidence="1">AC3</strain>
    </source>
</reference>
<gene>
    <name evidence="1" type="ORF">M0D58_04205</name>
</gene>
<keyword evidence="2" id="KW-1185">Reference proteome</keyword>
<protein>
    <recommendedName>
        <fullName evidence="3">RHS repeat-associated core domain-containing protein</fullName>
    </recommendedName>
</protein>
<dbReference type="EMBL" id="CP096203">
    <property type="protein sequence ID" value="UPQ76757.1"/>
    <property type="molecule type" value="Genomic_DNA"/>
</dbReference>
<sequence length="184" mass="20523">MLKPLAEASRRFTPYHYGNNNPVRFIDPDGRITVDNLSGQYSLGSAVASFLHRSGVDEEYLPKFYSDDSGVMIVNTALGNDDQGGGSSNGGIYSIYGGNGVTMTGIYAQMLFQFLNDNITADGFLNIKGFHFLMESRTPNIFKHTLSSFMKGYPQILHYDADKNRQGDRRKEALKGKTNFYSFL</sequence>
<name>A0ABY4K7K1_9FLAO</name>
<accession>A0ABY4K7K1</accession>
<dbReference type="RefSeq" id="WP_248393748.1">
    <property type="nucleotide sequence ID" value="NZ_CP096203.1"/>
</dbReference>
<organism evidence="1 2">
    <name type="scientific">Chryseobacterium nepalense</name>
    <dbReference type="NCBI Taxonomy" id="1854498"/>
    <lineage>
        <taxon>Bacteria</taxon>
        <taxon>Pseudomonadati</taxon>
        <taxon>Bacteroidota</taxon>
        <taxon>Flavobacteriia</taxon>
        <taxon>Flavobacteriales</taxon>
        <taxon>Weeksellaceae</taxon>
        <taxon>Chryseobacterium group</taxon>
        <taxon>Chryseobacterium</taxon>
    </lineage>
</organism>
<evidence type="ECO:0000313" key="1">
    <source>
        <dbReference type="EMBL" id="UPQ76757.1"/>
    </source>
</evidence>
<proteinExistence type="predicted"/>
<dbReference type="Proteomes" id="UP000830552">
    <property type="component" value="Chromosome"/>
</dbReference>
<evidence type="ECO:0000313" key="2">
    <source>
        <dbReference type="Proteomes" id="UP000830552"/>
    </source>
</evidence>